<evidence type="ECO:0000313" key="3">
    <source>
        <dbReference type="Proteomes" id="UP000799441"/>
    </source>
</evidence>
<reference evidence="2" key="1">
    <citation type="journal article" date="2020" name="Stud. Mycol.">
        <title>101 Dothideomycetes genomes: a test case for predicting lifestyles and emergence of pathogens.</title>
        <authorList>
            <person name="Haridas S."/>
            <person name="Albert R."/>
            <person name="Binder M."/>
            <person name="Bloem J."/>
            <person name="Labutti K."/>
            <person name="Salamov A."/>
            <person name="Andreopoulos B."/>
            <person name="Baker S."/>
            <person name="Barry K."/>
            <person name="Bills G."/>
            <person name="Bluhm B."/>
            <person name="Cannon C."/>
            <person name="Castanera R."/>
            <person name="Culley D."/>
            <person name="Daum C."/>
            <person name="Ezra D."/>
            <person name="Gonzalez J."/>
            <person name="Henrissat B."/>
            <person name="Kuo A."/>
            <person name="Liang C."/>
            <person name="Lipzen A."/>
            <person name="Lutzoni F."/>
            <person name="Magnuson J."/>
            <person name="Mondo S."/>
            <person name="Nolan M."/>
            <person name="Ohm R."/>
            <person name="Pangilinan J."/>
            <person name="Park H.-J."/>
            <person name="Ramirez L."/>
            <person name="Alfaro M."/>
            <person name="Sun H."/>
            <person name="Tritt A."/>
            <person name="Yoshinaga Y."/>
            <person name="Zwiers L.-H."/>
            <person name="Turgeon B."/>
            <person name="Goodwin S."/>
            <person name="Spatafora J."/>
            <person name="Crous P."/>
            <person name="Grigoriev I."/>
        </authorList>
    </citation>
    <scope>NUCLEOTIDE SEQUENCE</scope>
    <source>
        <strain evidence="2">CBS 116435</strain>
    </source>
</reference>
<evidence type="ECO:0000256" key="1">
    <source>
        <dbReference type="SAM" id="Phobius"/>
    </source>
</evidence>
<name>A0A9P4Q3G8_9PEZI</name>
<keyword evidence="1" id="KW-1133">Transmembrane helix</keyword>
<comment type="caution">
    <text evidence="2">The sequence shown here is derived from an EMBL/GenBank/DDBJ whole genome shotgun (WGS) entry which is preliminary data.</text>
</comment>
<evidence type="ECO:0000313" key="2">
    <source>
        <dbReference type="EMBL" id="KAF2719897.1"/>
    </source>
</evidence>
<dbReference type="Proteomes" id="UP000799441">
    <property type="component" value="Unassembled WGS sequence"/>
</dbReference>
<sequence length="163" mass="18309">MRKEVQQHASGKRRRRTCMSQFPIVMRSPSWTRAQTPRFPWLQAVACRQVMSRMGVALALLCCTVSPLLCGEGGGPATAFSVISCFFAFFLSFFRGCVVAIHTYSTCSMRRMPQSWGIGRSEQVTVSTRLGLSTPGALSLIGTRWERRRWPASMSRYSTSRSK</sequence>
<dbReference type="AlphaFoldDB" id="A0A9P4Q3G8"/>
<gene>
    <name evidence="2" type="ORF">K431DRAFT_103234</name>
</gene>
<feature type="transmembrane region" description="Helical" evidence="1">
    <location>
        <begin position="80"/>
        <end position="104"/>
    </location>
</feature>
<keyword evidence="1" id="KW-0812">Transmembrane</keyword>
<dbReference type="EMBL" id="MU003805">
    <property type="protein sequence ID" value="KAF2719897.1"/>
    <property type="molecule type" value="Genomic_DNA"/>
</dbReference>
<keyword evidence="3" id="KW-1185">Reference proteome</keyword>
<organism evidence="2 3">
    <name type="scientific">Polychaeton citri CBS 116435</name>
    <dbReference type="NCBI Taxonomy" id="1314669"/>
    <lineage>
        <taxon>Eukaryota</taxon>
        <taxon>Fungi</taxon>
        <taxon>Dikarya</taxon>
        <taxon>Ascomycota</taxon>
        <taxon>Pezizomycotina</taxon>
        <taxon>Dothideomycetes</taxon>
        <taxon>Dothideomycetidae</taxon>
        <taxon>Capnodiales</taxon>
        <taxon>Capnodiaceae</taxon>
        <taxon>Polychaeton</taxon>
    </lineage>
</organism>
<keyword evidence="1" id="KW-0472">Membrane</keyword>
<accession>A0A9P4Q3G8</accession>
<protein>
    <submittedName>
        <fullName evidence="2">Uncharacterized protein</fullName>
    </submittedName>
</protein>
<proteinExistence type="predicted"/>